<evidence type="ECO:0000256" key="2">
    <source>
        <dbReference type="SAM" id="Phobius"/>
    </source>
</evidence>
<dbReference type="RefSeq" id="WP_382233407.1">
    <property type="nucleotide sequence ID" value="NZ_JBHTCC010000001.1"/>
</dbReference>
<feature type="region of interest" description="Disordered" evidence="1">
    <location>
        <begin position="133"/>
        <end position="155"/>
    </location>
</feature>
<proteinExistence type="predicted"/>
<evidence type="ECO:0008006" key="5">
    <source>
        <dbReference type="Google" id="ProtNLM"/>
    </source>
</evidence>
<keyword evidence="4" id="KW-1185">Reference proteome</keyword>
<keyword evidence="2" id="KW-0472">Membrane</keyword>
<evidence type="ECO:0000313" key="3">
    <source>
        <dbReference type="EMBL" id="MFC7298295.1"/>
    </source>
</evidence>
<feature type="region of interest" description="Disordered" evidence="1">
    <location>
        <begin position="55"/>
        <end position="121"/>
    </location>
</feature>
<organism evidence="3 4">
    <name type="scientific">Herminiimonas aquatilis</name>
    <dbReference type="NCBI Taxonomy" id="345342"/>
    <lineage>
        <taxon>Bacteria</taxon>
        <taxon>Pseudomonadati</taxon>
        <taxon>Pseudomonadota</taxon>
        <taxon>Betaproteobacteria</taxon>
        <taxon>Burkholderiales</taxon>
        <taxon>Oxalobacteraceae</taxon>
        <taxon>Herminiimonas</taxon>
    </lineage>
</organism>
<evidence type="ECO:0000256" key="1">
    <source>
        <dbReference type="SAM" id="MobiDB-lite"/>
    </source>
</evidence>
<evidence type="ECO:0000313" key="4">
    <source>
        <dbReference type="Proteomes" id="UP001596379"/>
    </source>
</evidence>
<dbReference type="EMBL" id="JBHTCC010000001">
    <property type="protein sequence ID" value="MFC7298295.1"/>
    <property type="molecule type" value="Genomic_DNA"/>
</dbReference>
<dbReference type="Proteomes" id="UP001596379">
    <property type="component" value="Unassembled WGS sequence"/>
</dbReference>
<keyword evidence="2" id="KW-1133">Transmembrane helix</keyword>
<feature type="transmembrane region" description="Helical" evidence="2">
    <location>
        <begin position="12"/>
        <end position="33"/>
    </location>
</feature>
<accession>A0ABW2J5L7</accession>
<name>A0ABW2J5L7_9BURK</name>
<gene>
    <name evidence="3" type="ORF">ACFQO0_07585</name>
</gene>
<keyword evidence="2" id="KW-0812">Transmembrane</keyword>
<reference evidence="4" key="1">
    <citation type="journal article" date="2019" name="Int. J. Syst. Evol. Microbiol.">
        <title>The Global Catalogue of Microorganisms (GCM) 10K type strain sequencing project: providing services to taxonomists for standard genome sequencing and annotation.</title>
        <authorList>
            <consortium name="The Broad Institute Genomics Platform"/>
            <consortium name="The Broad Institute Genome Sequencing Center for Infectious Disease"/>
            <person name="Wu L."/>
            <person name="Ma J."/>
        </authorList>
    </citation>
    <scope>NUCLEOTIDE SEQUENCE [LARGE SCALE GENOMIC DNA]</scope>
    <source>
        <strain evidence="4">CCUG 36956</strain>
    </source>
</reference>
<protein>
    <recommendedName>
        <fullName evidence="5">Protein TonB</fullName>
    </recommendedName>
</protein>
<sequence length="276" mass="31012">MKSNSILANARNRSTIGLALSVLFHIAILLFALEHQSTPPQEIGTSMTAPISIQLLPPSENSSKSTPAPALTVTRPVSKAAGKPKEKARKDQDVARKKPVPVPQEKLATIKPQQAQPEAAPTDMMSMLNNARERRRAAGTPDRNDRENEEQPDDNAIARANVQHSMRQAQARGRNDGGGVFQVTFKGVRTAEMIFRGWDERRRDTTRQLLEIDAGLNGDIDTAIVRKMIELIRQRQSGDFSWQSRRLGRVVMLSARIQDNAELEDFLKRDFFEYYR</sequence>
<feature type="compositionally biased region" description="Basic and acidic residues" evidence="1">
    <location>
        <begin position="83"/>
        <end position="96"/>
    </location>
</feature>
<comment type="caution">
    <text evidence="3">The sequence shown here is derived from an EMBL/GenBank/DDBJ whole genome shotgun (WGS) entry which is preliminary data.</text>
</comment>